<dbReference type="CDD" id="cd22893">
    <property type="entry name" value="PlcA-like"/>
    <property type="match status" value="1"/>
</dbReference>
<gene>
    <name evidence="1" type="ORF">B0T14DRAFT_409399</name>
</gene>
<sequence>LRFQFGEHVLLGNTVLLSWHDGTKQLAKDKPFRLENGLQVTYGQISALGGDFFAFKEPICFGKDAEEQVQRFELGFATLASKSSAKALAEGFISTKKDEVAVVEKASQPGADVSIVDTYYDSFTTKYIEEMKSVLRGMFGDQEKGYLGLALLNLDHFGADARTAYNAGHTAALRKAASSKIPKNLEDAYAMNAFADHFLQDSFAAGHLRVPRRKLYAGNSLRFDKDICAHAMHSEDNKAGLRVNNPLGETWVSYGDSTLLRPENRTNLAKCGEALATSANEVFEAWNKGTIPSPSSFGAWRHAPTLESAM</sequence>
<comment type="caution">
    <text evidence="1">The sequence shown here is derived from an EMBL/GenBank/DDBJ whole genome shotgun (WGS) entry which is preliminary data.</text>
</comment>
<dbReference type="Proteomes" id="UP001175000">
    <property type="component" value="Unassembled WGS sequence"/>
</dbReference>
<feature type="non-terminal residue" evidence="1">
    <location>
        <position position="310"/>
    </location>
</feature>
<keyword evidence="2" id="KW-1185">Reference proteome</keyword>
<name>A0AA39WL77_9PEZI</name>
<proteinExistence type="predicted"/>
<accession>A0AA39WL77</accession>
<evidence type="ECO:0000313" key="2">
    <source>
        <dbReference type="Proteomes" id="UP001175000"/>
    </source>
</evidence>
<dbReference type="AlphaFoldDB" id="A0AA39WL77"/>
<organism evidence="1 2">
    <name type="scientific">Immersiella caudata</name>
    <dbReference type="NCBI Taxonomy" id="314043"/>
    <lineage>
        <taxon>Eukaryota</taxon>
        <taxon>Fungi</taxon>
        <taxon>Dikarya</taxon>
        <taxon>Ascomycota</taxon>
        <taxon>Pezizomycotina</taxon>
        <taxon>Sordariomycetes</taxon>
        <taxon>Sordariomycetidae</taxon>
        <taxon>Sordariales</taxon>
        <taxon>Lasiosphaeriaceae</taxon>
        <taxon>Immersiella</taxon>
    </lineage>
</organism>
<protein>
    <submittedName>
        <fullName evidence="1">Uncharacterized protein</fullName>
    </submittedName>
</protein>
<dbReference type="InterPro" id="IPR049756">
    <property type="entry name" value="PlcA-like_dom"/>
</dbReference>
<dbReference type="EMBL" id="JAULSU010000005">
    <property type="protein sequence ID" value="KAK0617463.1"/>
    <property type="molecule type" value="Genomic_DNA"/>
</dbReference>
<evidence type="ECO:0000313" key="1">
    <source>
        <dbReference type="EMBL" id="KAK0617463.1"/>
    </source>
</evidence>
<feature type="non-terminal residue" evidence="1">
    <location>
        <position position="1"/>
    </location>
</feature>
<reference evidence="1" key="1">
    <citation type="submission" date="2023-06" db="EMBL/GenBank/DDBJ databases">
        <title>Genome-scale phylogeny and comparative genomics of the fungal order Sordariales.</title>
        <authorList>
            <consortium name="Lawrence Berkeley National Laboratory"/>
            <person name="Hensen N."/>
            <person name="Bonometti L."/>
            <person name="Westerberg I."/>
            <person name="Brannstrom I.O."/>
            <person name="Guillou S."/>
            <person name="Cros-Aarteil S."/>
            <person name="Calhoun S."/>
            <person name="Haridas S."/>
            <person name="Kuo A."/>
            <person name="Mondo S."/>
            <person name="Pangilinan J."/>
            <person name="Riley R."/>
            <person name="Labutti K."/>
            <person name="Andreopoulos B."/>
            <person name="Lipzen A."/>
            <person name="Chen C."/>
            <person name="Yanf M."/>
            <person name="Daum C."/>
            <person name="Ng V."/>
            <person name="Clum A."/>
            <person name="Steindorff A."/>
            <person name="Ohm R."/>
            <person name="Martin F."/>
            <person name="Silar P."/>
            <person name="Natvig D."/>
            <person name="Lalanne C."/>
            <person name="Gautier V."/>
            <person name="Ament-Velasquez S.L."/>
            <person name="Kruys A."/>
            <person name="Hutchinson M.I."/>
            <person name="Powell A.J."/>
            <person name="Barry K."/>
            <person name="Miller A.N."/>
            <person name="Grigoriev I.V."/>
            <person name="Debuchy R."/>
            <person name="Gladieux P."/>
            <person name="Thoren M.H."/>
            <person name="Johannesson H."/>
        </authorList>
    </citation>
    <scope>NUCLEOTIDE SEQUENCE</scope>
    <source>
        <strain evidence="1">CBS 606.72</strain>
    </source>
</reference>